<gene>
    <name evidence="3" type="ORF">GGI19_001356</name>
</gene>
<dbReference type="InterPro" id="IPR011047">
    <property type="entry name" value="Quinoprotein_ADH-like_sf"/>
</dbReference>
<keyword evidence="4" id="KW-1185">Reference proteome</keyword>
<dbReference type="PROSITE" id="PS50082">
    <property type="entry name" value="WD_REPEATS_2"/>
    <property type="match status" value="1"/>
</dbReference>
<reference evidence="3" key="1">
    <citation type="submission" date="2022-07" db="EMBL/GenBank/DDBJ databases">
        <title>Phylogenomic reconstructions and comparative analyses of Kickxellomycotina fungi.</title>
        <authorList>
            <person name="Reynolds N.K."/>
            <person name="Stajich J.E."/>
            <person name="Barry K."/>
            <person name="Grigoriev I.V."/>
            <person name="Crous P."/>
            <person name="Smith M.E."/>
        </authorList>
    </citation>
    <scope>NUCLEOTIDE SEQUENCE</scope>
    <source>
        <strain evidence="3">BCRC 34297</strain>
    </source>
</reference>
<accession>A0A9W8H292</accession>
<feature type="compositionally biased region" description="Low complexity" evidence="2">
    <location>
        <begin position="338"/>
        <end position="348"/>
    </location>
</feature>
<dbReference type="SUPFAM" id="SSF50998">
    <property type="entry name" value="Quinoprotein alcohol dehydrogenase-like"/>
    <property type="match status" value="1"/>
</dbReference>
<dbReference type="Pfam" id="PF00400">
    <property type="entry name" value="WD40"/>
    <property type="match status" value="1"/>
</dbReference>
<evidence type="ECO:0000256" key="2">
    <source>
        <dbReference type="SAM" id="MobiDB-lite"/>
    </source>
</evidence>
<dbReference type="PROSITE" id="PS50294">
    <property type="entry name" value="WD_REPEATS_REGION"/>
    <property type="match status" value="1"/>
</dbReference>
<evidence type="ECO:0000313" key="3">
    <source>
        <dbReference type="EMBL" id="KAJ2755810.1"/>
    </source>
</evidence>
<dbReference type="EMBL" id="JANBUH010000047">
    <property type="protein sequence ID" value="KAJ2755810.1"/>
    <property type="molecule type" value="Genomic_DNA"/>
</dbReference>
<proteinExistence type="predicted"/>
<protein>
    <submittedName>
        <fullName evidence="3">Uncharacterized protein</fullName>
    </submittedName>
</protein>
<dbReference type="AlphaFoldDB" id="A0A9W8H292"/>
<dbReference type="Gene3D" id="2.130.10.10">
    <property type="entry name" value="YVTN repeat-like/Quinoprotein amine dehydrogenase"/>
    <property type="match status" value="1"/>
</dbReference>
<dbReference type="Proteomes" id="UP001140011">
    <property type="component" value="Unassembled WGS sequence"/>
</dbReference>
<feature type="repeat" description="WD" evidence="1">
    <location>
        <begin position="176"/>
        <end position="217"/>
    </location>
</feature>
<dbReference type="OrthoDB" id="5591786at2759"/>
<feature type="compositionally biased region" description="Polar residues" evidence="2">
    <location>
        <begin position="261"/>
        <end position="275"/>
    </location>
</feature>
<feature type="compositionally biased region" description="Basic and acidic residues" evidence="2">
    <location>
        <begin position="319"/>
        <end position="330"/>
    </location>
</feature>
<comment type="caution">
    <text evidence="3">The sequence shown here is derived from an EMBL/GenBank/DDBJ whole genome shotgun (WGS) entry which is preliminary data.</text>
</comment>
<dbReference type="SMART" id="SM00320">
    <property type="entry name" value="WD40"/>
    <property type="match status" value="1"/>
</dbReference>
<dbReference type="InterPro" id="IPR015943">
    <property type="entry name" value="WD40/YVTN_repeat-like_dom_sf"/>
</dbReference>
<dbReference type="InterPro" id="IPR001680">
    <property type="entry name" value="WD40_rpt"/>
</dbReference>
<feature type="region of interest" description="Disordered" evidence="2">
    <location>
        <begin position="261"/>
        <end position="281"/>
    </location>
</feature>
<feature type="region of interest" description="Disordered" evidence="2">
    <location>
        <begin position="319"/>
        <end position="348"/>
    </location>
</feature>
<organism evidence="3 4">
    <name type="scientific">Coemansia pectinata</name>
    <dbReference type="NCBI Taxonomy" id="1052879"/>
    <lineage>
        <taxon>Eukaryota</taxon>
        <taxon>Fungi</taxon>
        <taxon>Fungi incertae sedis</taxon>
        <taxon>Zoopagomycota</taxon>
        <taxon>Kickxellomycotina</taxon>
        <taxon>Kickxellomycetes</taxon>
        <taxon>Kickxellales</taxon>
        <taxon>Kickxellaceae</taxon>
        <taxon>Coemansia</taxon>
    </lineage>
</organism>
<sequence length="509" mass="55395">MIVTHLYTDHIFEATASIPWKLNMTAASSRLPWFVLALRKHVHVYSIDHYTRRPEFSARLQYPGTSLVDEINSIAVGTLGAEEAVIAVYHSGLTVAWRLSGAFPIIWSRQGESSTWGCAIHSLSDTVATSANSRKIDILRPLAKHSYSDSDHTSLTEDREEDVTSVPDFQGSVVQLVGHRNNIPSVALSACGQYLASASIDRTIRMWSLLDQSNIFTWQHHQWCWAVRFVYPFYFVPDSFMQADSNCESIKVDGAISDSSSGLDRIASQGSTPDTQGDAEPTDLTDIAVELAVAIEALSEAEFEDDFASDVAQEAIDHSADMENGHERDPTSSSSNKSGGDADSGVGDVGYKASTSALPSMASPLLLCGTERDILLLDPANSAAPVVSSIVRATSRSAFPVYAEMPFDRLTFLEWVPELAIVVAGSFSGNVALVGLRQSSDAQQPSKNAMQVLAHLPAEAANRQLYGVVVYRHTLDIEQSKAVTLLLTFIDGTIMAYELRNSLDNESVL</sequence>
<evidence type="ECO:0000313" key="4">
    <source>
        <dbReference type="Proteomes" id="UP001140011"/>
    </source>
</evidence>
<keyword evidence="1" id="KW-0853">WD repeat</keyword>
<name>A0A9W8H292_9FUNG</name>
<evidence type="ECO:0000256" key="1">
    <source>
        <dbReference type="PROSITE-ProRule" id="PRU00221"/>
    </source>
</evidence>